<dbReference type="AlphaFoldDB" id="E4U2T3"/>
<dbReference type="GO" id="GO:0051537">
    <property type="term" value="F:2 iron, 2 sulfur cluster binding"/>
    <property type="evidence" value="ECO:0007669"/>
    <property type="project" value="UniProtKB-KW"/>
</dbReference>
<dbReference type="HOGENOM" id="CLU_079283_0_0_7"/>
<reference evidence="13 14" key="1">
    <citation type="journal article" date="2012" name="Stand. Genomic Sci.">
        <title>Complete genome sequence of the sulfur compounds oxidizing chemolithoautotroph Sulfuricurvum kujiense type strain (YK-1(T)).</title>
        <authorList>
            <person name="Han C."/>
            <person name="Kotsyurbenko O."/>
            <person name="Chertkov O."/>
            <person name="Held B."/>
            <person name="Lapidus A."/>
            <person name="Nolan M."/>
            <person name="Lucas S."/>
            <person name="Hammon N."/>
            <person name="Deshpande S."/>
            <person name="Cheng J.F."/>
            <person name="Tapia R."/>
            <person name="Goodwin L.A."/>
            <person name="Pitluck S."/>
            <person name="Liolios K."/>
            <person name="Pagani I."/>
            <person name="Ivanova N."/>
            <person name="Mavromatis K."/>
            <person name="Mikhailova N."/>
            <person name="Pati A."/>
            <person name="Chen A."/>
            <person name="Palaniappan K."/>
            <person name="Land M."/>
            <person name="Hauser L."/>
            <person name="Chang Y.J."/>
            <person name="Jeffries C.D."/>
            <person name="Brambilla E.M."/>
            <person name="Rohde M."/>
            <person name="Spring S."/>
            <person name="Sikorski J."/>
            <person name="Goker M."/>
            <person name="Woyke T."/>
            <person name="Bristow J."/>
            <person name="Eisen J.A."/>
            <person name="Markowitz V."/>
            <person name="Hugenholtz P."/>
            <person name="Kyrpides N.C."/>
            <person name="Klenk H.P."/>
            <person name="Detter J.C."/>
        </authorList>
    </citation>
    <scope>NUCLEOTIDE SEQUENCE [LARGE SCALE GENOMIC DNA]</scope>
    <source>
        <strain evidence="14">ATCC BAA-921 / DSM 16994 / JCM 11577 / YK-1</strain>
    </source>
</reference>
<evidence type="ECO:0000313" key="13">
    <source>
        <dbReference type="EMBL" id="ADR33668.1"/>
    </source>
</evidence>
<protein>
    <recommendedName>
        <fullName evidence="1 8">Nitrogen fixation protein NifU</fullName>
    </recommendedName>
</protein>
<feature type="binding site" evidence="9">
    <location>
        <position position="103"/>
    </location>
    <ligand>
        <name>Fe cation</name>
        <dbReference type="ChEBI" id="CHEBI:24875"/>
    </ligand>
</feature>
<dbReference type="Pfam" id="PF01106">
    <property type="entry name" value="NifU"/>
    <property type="match status" value="1"/>
</dbReference>
<evidence type="ECO:0000256" key="6">
    <source>
        <dbReference type="ARBA" id="ARBA00023231"/>
    </source>
</evidence>
<keyword evidence="6 8" id="KW-0535">Nitrogen fixation</keyword>
<feature type="binding site" evidence="9">
    <location>
        <position position="185"/>
    </location>
    <ligand>
        <name>[2Fe-2S] cluster</name>
        <dbReference type="ChEBI" id="CHEBI:190135"/>
    </ligand>
</feature>
<keyword evidence="3 9" id="KW-0479">Metal-binding</keyword>
<feature type="binding site" evidence="9">
    <location>
        <position position="183"/>
    </location>
    <ligand>
        <name>[2Fe-2S] cluster</name>
        <dbReference type="ChEBI" id="CHEBI:190135"/>
    </ligand>
</feature>
<keyword evidence="4 9" id="KW-0408">Iron</keyword>
<dbReference type="InterPro" id="IPR034904">
    <property type="entry name" value="FSCA_dom_sf"/>
</dbReference>
<evidence type="ECO:0000259" key="10">
    <source>
        <dbReference type="Pfam" id="PF01106"/>
    </source>
</evidence>
<accession>E4U2T3</accession>
<dbReference type="eggNOG" id="COG0822">
    <property type="taxonomic scope" value="Bacteria"/>
</dbReference>
<dbReference type="Gene3D" id="1.10.10.1100">
    <property type="entry name" value="BFD-like [2Fe-2S]-binding domain"/>
    <property type="match status" value="1"/>
</dbReference>
<feature type="binding site" evidence="9">
    <location>
        <position position="153"/>
    </location>
    <ligand>
        <name>Fe cation</name>
        <dbReference type="ChEBI" id="CHEBI:24875"/>
    </ligand>
</feature>
<evidence type="ECO:0000259" key="11">
    <source>
        <dbReference type="Pfam" id="PF01592"/>
    </source>
</evidence>
<comment type="cofactor">
    <cofactor evidence="9">
        <name>[2Fe-2S] cluster</name>
        <dbReference type="ChEBI" id="CHEBI:190135"/>
    </cofactor>
    <text evidence="9">Binds 1 [2Fe-2S] cluster per subunit.</text>
</comment>
<evidence type="ECO:0000256" key="4">
    <source>
        <dbReference type="ARBA" id="ARBA00023004"/>
    </source>
</evidence>
<evidence type="ECO:0000256" key="2">
    <source>
        <dbReference type="ARBA" id="ARBA00022714"/>
    </source>
</evidence>
<feature type="binding site" evidence="9">
    <location>
        <position position="76"/>
    </location>
    <ligand>
        <name>Fe cation</name>
        <dbReference type="ChEBI" id="CHEBI:24875"/>
    </ligand>
</feature>
<dbReference type="Pfam" id="PF04324">
    <property type="entry name" value="Fer2_BFD"/>
    <property type="match status" value="1"/>
</dbReference>
<comment type="function">
    <text evidence="8">May be involved in the formation or repair of [Fe-S] clusters present in iron-sulfur proteins.</text>
</comment>
<comment type="similarity">
    <text evidence="8">Belongs to the NifU family.</text>
</comment>
<dbReference type="PIRSF" id="PIRSF000375">
    <property type="entry name" value="NifU"/>
    <property type="match status" value="1"/>
</dbReference>
<dbReference type="InterPro" id="IPR016217">
    <property type="entry name" value="N_fixation_NifU"/>
</dbReference>
<dbReference type="SUPFAM" id="SSF82649">
    <property type="entry name" value="SufE/NifU"/>
    <property type="match status" value="1"/>
</dbReference>
<dbReference type="InterPro" id="IPR002871">
    <property type="entry name" value="NIF_FeS_clus_asmbl_NifU_N"/>
</dbReference>
<gene>
    <name evidence="13" type="ordered locus">Sulku_1005</name>
</gene>
<keyword evidence="14" id="KW-1185">Reference proteome</keyword>
<dbReference type="PANTHER" id="PTHR10093">
    <property type="entry name" value="IRON-SULFUR CLUSTER ASSEMBLY ENZYME NIFU HOMOLOG"/>
    <property type="match status" value="1"/>
</dbReference>
<dbReference type="Gene3D" id="3.90.1010.10">
    <property type="match status" value="1"/>
</dbReference>
<dbReference type="InterPro" id="IPR041854">
    <property type="entry name" value="BFD-like_2Fe2S-bd_dom_sf"/>
</dbReference>
<dbReference type="CDD" id="cd06664">
    <property type="entry name" value="IscU_like"/>
    <property type="match status" value="1"/>
</dbReference>
<sequence>MSFLNKNGTCNLADNIIHQGATMARDTLIGGALWEEYSSEVQRRMNDPINMGEITQEEADAAEKQLVIADFGAESCGDAVRLYWMIDPKNDVIIKSRFKSFGCGTAIASSDMMAELCMDKTVDEALKITNIDVEKALRDHEDIPAVPGQKMHCSVMAYDVIKKAASIYKGVDMSEFETEFIVCECARVSLDTLKEVIRLNKLETIEQITDYTKAGGFCKSCIKPGGHEKKDVYLVDMLSEITAELQKEAISKKIKEAKGDGNFNAMSLVQKLRSIESILEEYIRPTLKADHGDVEVIDLKETEEGHELYIQYKGECMSCSMNTTTTLAGMQDMLNFKLKSNLRVMVV</sequence>
<feature type="domain" description="BFD-like [2Fe-2S]-binding" evidence="12">
    <location>
        <begin position="181"/>
        <end position="223"/>
    </location>
</feature>
<dbReference type="Pfam" id="PF01592">
    <property type="entry name" value="NifU_N"/>
    <property type="match status" value="1"/>
</dbReference>
<dbReference type="GO" id="GO:0016226">
    <property type="term" value="P:iron-sulfur cluster assembly"/>
    <property type="evidence" value="ECO:0007669"/>
    <property type="project" value="InterPro"/>
</dbReference>
<evidence type="ECO:0000256" key="8">
    <source>
        <dbReference type="PIRNR" id="PIRNR000375"/>
    </source>
</evidence>
<proteinExistence type="inferred from homology"/>
<dbReference type="EMBL" id="CP002355">
    <property type="protein sequence ID" value="ADR33668.1"/>
    <property type="molecule type" value="Genomic_DNA"/>
</dbReference>
<dbReference type="Proteomes" id="UP000008721">
    <property type="component" value="Chromosome"/>
</dbReference>
<dbReference type="InterPro" id="IPR007419">
    <property type="entry name" value="BFD-like_2Fe2S-bd_dom"/>
</dbReference>
<feature type="binding site" evidence="9">
    <location>
        <position position="221"/>
    </location>
    <ligand>
        <name>[2Fe-2S] cluster</name>
        <dbReference type="ChEBI" id="CHEBI:190135"/>
    </ligand>
</feature>
<dbReference type="SUPFAM" id="SSF117916">
    <property type="entry name" value="Fe-S cluster assembly (FSCA) domain-like"/>
    <property type="match status" value="1"/>
</dbReference>
<evidence type="ECO:0000256" key="5">
    <source>
        <dbReference type="ARBA" id="ARBA00023014"/>
    </source>
</evidence>
<evidence type="ECO:0000313" key="14">
    <source>
        <dbReference type="Proteomes" id="UP000008721"/>
    </source>
</evidence>
<dbReference type="KEGG" id="sku:Sulku_1005"/>
<evidence type="ECO:0000256" key="9">
    <source>
        <dbReference type="PIRSR" id="PIRSR000375-1"/>
    </source>
</evidence>
<feature type="domain" description="NIF system FeS cluster assembly NifU C-terminal" evidence="10">
    <location>
        <begin position="275"/>
        <end position="344"/>
    </location>
</feature>
<evidence type="ECO:0000259" key="12">
    <source>
        <dbReference type="Pfam" id="PF04324"/>
    </source>
</evidence>
<dbReference type="eggNOG" id="COG0694">
    <property type="taxonomic scope" value="Bacteria"/>
</dbReference>
<dbReference type="InterPro" id="IPR001075">
    <property type="entry name" value="NIF_FeS_clus_asmbl_NifU_C"/>
</dbReference>
<dbReference type="GO" id="GO:0005506">
    <property type="term" value="F:iron ion binding"/>
    <property type="evidence" value="ECO:0007669"/>
    <property type="project" value="InterPro"/>
</dbReference>
<name>E4U2T3_SULKY</name>
<feature type="domain" description="NIF system FeS cluster assembly NifU N-terminal" evidence="11">
    <location>
        <begin position="36"/>
        <end position="170"/>
    </location>
</feature>
<evidence type="ECO:0000256" key="7">
    <source>
        <dbReference type="ARBA" id="ARBA00034078"/>
    </source>
</evidence>
<comment type="cofactor">
    <cofactor evidence="9">
        <name>Fe cation</name>
        <dbReference type="ChEBI" id="CHEBI:24875"/>
    </cofactor>
    <text evidence="9">Binds 1 Fe cation per subunit.</text>
</comment>
<evidence type="ECO:0000256" key="1">
    <source>
        <dbReference type="ARBA" id="ARBA00015278"/>
    </source>
</evidence>
<comment type="cofactor">
    <cofactor evidence="7">
        <name>[2Fe-2S] cluster</name>
        <dbReference type="ChEBI" id="CHEBI:190135"/>
    </cofactor>
</comment>
<feature type="binding site" evidence="9">
    <location>
        <position position="218"/>
    </location>
    <ligand>
        <name>[2Fe-2S] cluster</name>
        <dbReference type="ChEBI" id="CHEBI:190135"/>
    </ligand>
</feature>
<organism evidence="13 14">
    <name type="scientific">Sulfuricurvum kujiense (strain ATCC BAA-921 / DSM 16994 / JCM 11577 / YK-1)</name>
    <dbReference type="NCBI Taxonomy" id="709032"/>
    <lineage>
        <taxon>Bacteria</taxon>
        <taxon>Pseudomonadati</taxon>
        <taxon>Campylobacterota</taxon>
        <taxon>Epsilonproteobacteria</taxon>
        <taxon>Campylobacterales</taxon>
        <taxon>Sulfurimonadaceae</taxon>
        <taxon>Sulfuricurvum</taxon>
    </lineage>
</organism>
<dbReference type="STRING" id="709032.Sulku_1005"/>
<dbReference type="Gene3D" id="3.30.300.130">
    <property type="entry name" value="Fe-S cluster assembly (FSCA)"/>
    <property type="match status" value="1"/>
</dbReference>
<evidence type="ECO:0000256" key="3">
    <source>
        <dbReference type="ARBA" id="ARBA00022723"/>
    </source>
</evidence>
<keyword evidence="2 9" id="KW-0001">2Fe-2S</keyword>
<keyword evidence="5 9" id="KW-0411">Iron-sulfur</keyword>